<reference evidence="1 2" key="1">
    <citation type="journal article" date="2014" name="Nat. Genet.">
        <title>Genome and transcriptome of the porcine whipworm Trichuris suis.</title>
        <authorList>
            <person name="Jex A.R."/>
            <person name="Nejsum P."/>
            <person name="Schwarz E.M."/>
            <person name="Hu L."/>
            <person name="Young N.D."/>
            <person name="Hall R.S."/>
            <person name="Korhonen P.K."/>
            <person name="Liao S."/>
            <person name="Thamsborg S."/>
            <person name="Xia J."/>
            <person name="Xu P."/>
            <person name="Wang S."/>
            <person name="Scheerlinck J.P."/>
            <person name="Hofmann A."/>
            <person name="Sternberg P.W."/>
            <person name="Wang J."/>
            <person name="Gasser R.B."/>
        </authorList>
    </citation>
    <scope>NUCLEOTIDE SEQUENCE [LARGE SCALE GENOMIC DNA]</scope>
    <source>
        <strain evidence="1">DCEP-RM93M</strain>
    </source>
</reference>
<gene>
    <name evidence="1" type="ORF">M513_09460</name>
</gene>
<evidence type="ECO:0000313" key="1">
    <source>
        <dbReference type="EMBL" id="KFD49628.1"/>
    </source>
</evidence>
<sequence>MEQAIQTSAVAQHATQCTVHGFGPFGVSLSKLQNAQSRELKINYENTEARYRTPRLPIFRPMRRIVSVSQKTEDKTFLARDSIRNLTGLDSGLKCAGAACGVFGNRRRRHRALHDYARGTDGDLPRRVVVVEPESSSILV</sequence>
<organism evidence="1 2">
    <name type="scientific">Trichuris suis</name>
    <name type="common">pig whipworm</name>
    <dbReference type="NCBI Taxonomy" id="68888"/>
    <lineage>
        <taxon>Eukaryota</taxon>
        <taxon>Metazoa</taxon>
        <taxon>Ecdysozoa</taxon>
        <taxon>Nematoda</taxon>
        <taxon>Enoplea</taxon>
        <taxon>Dorylaimia</taxon>
        <taxon>Trichinellida</taxon>
        <taxon>Trichuridae</taxon>
        <taxon>Trichuris</taxon>
    </lineage>
</organism>
<protein>
    <submittedName>
        <fullName evidence="1">Uncharacterized protein</fullName>
    </submittedName>
</protein>
<keyword evidence="2" id="KW-1185">Reference proteome</keyword>
<proteinExistence type="predicted"/>
<dbReference type="AlphaFoldDB" id="A0A085LXD2"/>
<dbReference type="EMBL" id="KL363266">
    <property type="protein sequence ID" value="KFD49628.1"/>
    <property type="molecule type" value="Genomic_DNA"/>
</dbReference>
<dbReference type="Proteomes" id="UP000030764">
    <property type="component" value="Unassembled WGS sequence"/>
</dbReference>
<accession>A0A085LXD2</accession>
<name>A0A085LXD2_9BILA</name>
<evidence type="ECO:0000313" key="2">
    <source>
        <dbReference type="Proteomes" id="UP000030764"/>
    </source>
</evidence>